<dbReference type="GO" id="GO:0005886">
    <property type="term" value="C:plasma membrane"/>
    <property type="evidence" value="ECO:0007669"/>
    <property type="project" value="UniProtKB-SubCell"/>
</dbReference>
<evidence type="ECO:0000313" key="9">
    <source>
        <dbReference type="Proteomes" id="UP000198221"/>
    </source>
</evidence>
<evidence type="ECO:0000256" key="2">
    <source>
        <dbReference type="ARBA" id="ARBA00022475"/>
    </source>
</evidence>
<feature type="transmembrane region" description="Helical" evidence="7">
    <location>
        <begin position="141"/>
        <end position="159"/>
    </location>
</feature>
<dbReference type="AlphaFoldDB" id="A0A1C5J520"/>
<evidence type="ECO:0000256" key="4">
    <source>
        <dbReference type="ARBA" id="ARBA00022989"/>
    </source>
</evidence>
<dbReference type="RefSeq" id="WP_089013669.1">
    <property type="nucleotide sequence ID" value="NZ_LT607754.1"/>
</dbReference>
<proteinExistence type="predicted"/>
<keyword evidence="2" id="KW-1003">Cell membrane</keyword>
<evidence type="ECO:0000256" key="7">
    <source>
        <dbReference type="SAM" id="Phobius"/>
    </source>
</evidence>
<feature type="transmembrane region" description="Helical" evidence="7">
    <location>
        <begin position="387"/>
        <end position="410"/>
    </location>
</feature>
<feature type="transmembrane region" description="Helical" evidence="7">
    <location>
        <begin position="46"/>
        <end position="75"/>
    </location>
</feature>
<dbReference type="Pfam" id="PF13520">
    <property type="entry name" value="AA_permease_2"/>
    <property type="match status" value="1"/>
</dbReference>
<feature type="transmembrane region" description="Helical" evidence="7">
    <location>
        <begin position="21"/>
        <end position="40"/>
    </location>
</feature>
<dbReference type="PANTHER" id="PTHR42770">
    <property type="entry name" value="AMINO ACID TRANSPORTER-RELATED"/>
    <property type="match status" value="1"/>
</dbReference>
<evidence type="ECO:0000256" key="3">
    <source>
        <dbReference type="ARBA" id="ARBA00022692"/>
    </source>
</evidence>
<protein>
    <submittedName>
        <fullName evidence="8">Amino acid/polyamine/organocation transporter, APC superfamily</fullName>
    </submittedName>
</protein>
<dbReference type="PANTHER" id="PTHR42770:SF7">
    <property type="entry name" value="MEMBRANE PROTEIN"/>
    <property type="match status" value="1"/>
</dbReference>
<feature type="transmembrane region" description="Helical" evidence="7">
    <location>
        <begin position="296"/>
        <end position="323"/>
    </location>
</feature>
<keyword evidence="9" id="KW-1185">Reference proteome</keyword>
<feature type="transmembrane region" description="Helical" evidence="7">
    <location>
        <begin position="254"/>
        <end position="276"/>
    </location>
</feature>
<feature type="transmembrane region" description="Helical" evidence="7">
    <location>
        <begin position="213"/>
        <end position="233"/>
    </location>
</feature>
<keyword evidence="3 7" id="KW-0812">Transmembrane</keyword>
<evidence type="ECO:0000313" key="8">
    <source>
        <dbReference type="EMBL" id="SCG65672.1"/>
    </source>
</evidence>
<accession>A0A1C5J520</accession>
<feature type="transmembrane region" description="Helical" evidence="7">
    <location>
        <begin position="456"/>
        <end position="482"/>
    </location>
</feature>
<dbReference type="Proteomes" id="UP000198221">
    <property type="component" value="Chromosome I"/>
</dbReference>
<evidence type="ECO:0000256" key="1">
    <source>
        <dbReference type="ARBA" id="ARBA00004651"/>
    </source>
</evidence>
<feature type="transmembrane region" description="Helical" evidence="7">
    <location>
        <begin position="359"/>
        <end position="381"/>
    </location>
</feature>
<evidence type="ECO:0000256" key="5">
    <source>
        <dbReference type="ARBA" id="ARBA00023136"/>
    </source>
</evidence>
<evidence type="ECO:0000256" key="6">
    <source>
        <dbReference type="SAM" id="MobiDB-lite"/>
    </source>
</evidence>
<keyword evidence="4 7" id="KW-1133">Transmembrane helix</keyword>
<feature type="transmembrane region" description="Helical" evidence="7">
    <location>
        <begin position="171"/>
        <end position="193"/>
    </location>
</feature>
<feature type="region of interest" description="Disordered" evidence="6">
    <location>
        <begin position="495"/>
        <end position="524"/>
    </location>
</feature>
<name>A0A1C5J520_9ACTN</name>
<dbReference type="EMBL" id="LT607754">
    <property type="protein sequence ID" value="SCG65672.1"/>
    <property type="molecule type" value="Genomic_DNA"/>
</dbReference>
<feature type="transmembrane region" description="Helical" evidence="7">
    <location>
        <begin position="422"/>
        <end position="444"/>
    </location>
</feature>
<feature type="transmembrane region" description="Helical" evidence="7">
    <location>
        <begin position="103"/>
        <end position="129"/>
    </location>
</feature>
<dbReference type="GO" id="GO:0022857">
    <property type="term" value="F:transmembrane transporter activity"/>
    <property type="evidence" value="ECO:0007669"/>
    <property type="project" value="InterPro"/>
</dbReference>
<organism evidence="8 9">
    <name type="scientific">Micromonospora inositola</name>
    <dbReference type="NCBI Taxonomy" id="47865"/>
    <lineage>
        <taxon>Bacteria</taxon>
        <taxon>Bacillati</taxon>
        <taxon>Actinomycetota</taxon>
        <taxon>Actinomycetes</taxon>
        <taxon>Micromonosporales</taxon>
        <taxon>Micromonosporaceae</taxon>
        <taxon>Micromonospora</taxon>
    </lineage>
</organism>
<sequence length="524" mass="52954">MSDTQAPASSLGAPDKGLKGGALGLASSIVIGISATAPAYTVAASVGYIVLAVGVAAPAMLLLAFVPMMCVAVAFAQLNRVDPDCGTTFTWAARTFGPRTGWLGGWVMTAASVVAMAYLAGIAGSYLLLLFGAEGLAASQTWVTVVGVGLISLMTLVCWRGIGISVWVQRVLLVVELIMLAVFAVVALVKVATGHAPAGHATPSLGWFNPLGVGSFGTLAAGLLVAIFVYWGWDSAVSVNEETEAPDRNPGRAAVISMALLIGIFVLATVAAQAYAGVGADGIGLGNEDTAADLLAVVGAAVLGSAWGKLLILAVLSSAIAALQTGILPTARTVLSMATARAVPASFARMNRRFQTPSVATAVTGGATIVLFLGLSLLGGGKAAADAIASIGLLIAFYYALVGYTCVWQFRRVLTGSAKDLLLKGILPLFGAVTLTAVFVKSVWDMRSPDYGVTSIGGVGGVLLIGGGTIVLGALVMLGYSLARPAFFRAKLASPGSTGSESPADIAALTERQPLGPAVSDPAS</sequence>
<reference evidence="9" key="1">
    <citation type="submission" date="2016-06" db="EMBL/GenBank/DDBJ databases">
        <authorList>
            <person name="Varghese N."/>
            <person name="Submissions Spin"/>
        </authorList>
    </citation>
    <scope>NUCLEOTIDE SEQUENCE [LARGE SCALE GENOMIC DNA]</scope>
    <source>
        <strain evidence="9">DSM 43819</strain>
    </source>
</reference>
<gene>
    <name evidence="8" type="ORF">GA0070613_4037</name>
</gene>
<dbReference type="InterPro" id="IPR002293">
    <property type="entry name" value="AA/rel_permease1"/>
</dbReference>
<dbReference type="Gene3D" id="1.20.1740.10">
    <property type="entry name" value="Amino acid/polyamine transporter I"/>
    <property type="match status" value="1"/>
</dbReference>
<keyword evidence="5 7" id="KW-0472">Membrane</keyword>
<dbReference type="PIRSF" id="PIRSF006060">
    <property type="entry name" value="AA_transporter"/>
    <property type="match status" value="1"/>
</dbReference>
<dbReference type="InterPro" id="IPR050367">
    <property type="entry name" value="APC_superfamily"/>
</dbReference>
<comment type="subcellular location">
    <subcellularLocation>
        <location evidence="1">Cell membrane</location>
        <topology evidence="1">Multi-pass membrane protein</topology>
    </subcellularLocation>
</comment>
<dbReference type="OrthoDB" id="138827at2"/>